<dbReference type="SUPFAM" id="SSF53335">
    <property type="entry name" value="S-adenosyl-L-methionine-dependent methyltransferases"/>
    <property type="match status" value="1"/>
</dbReference>
<organism evidence="1 2">
    <name type="scientific">Actinomadura bangladeshensis</name>
    <dbReference type="NCBI Taxonomy" id="453573"/>
    <lineage>
        <taxon>Bacteria</taxon>
        <taxon>Bacillati</taxon>
        <taxon>Actinomycetota</taxon>
        <taxon>Actinomycetes</taxon>
        <taxon>Streptosporangiales</taxon>
        <taxon>Thermomonosporaceae</taxon>
        <taxon>Actinomadura</taxon>
    </lineage>
</organism>
<dbReference type="Gene3D" id="3.40.50.150">
    <property type="entry name" value="Vaccinia Virus protein VP39"/>
    <property type="match status" value="1"/>
</dbReference>
<gene>
    <name evidence="1" type="ORF">G3I70_42955</name>
</gene>
<dbReference type="EMBL" id="JAAGLI010001148">
    <property type="protein sequence ID" value="NEA29219.1"/>
    <property type="molecule type" value="Genomic_DNA"/>
</dbReference>
<evidence type="ECO:0000313" key="1">
    <source>
        <dbReference type="EMBL" id="NEA29219.1"/>
    </source>
</evidence>
<dbReference type="AlphaFoldDB" id="A0A6L9QUQ1"/>
<proteinExistence type="predicted"/>
<dbReference type="InterPro" id="IPR029063">
    <property type="entry name" value="SAM-dependent_MTases_sf"/>
</dbReference>
<feature type="non-terminal residue" evidence="1">
    <location>
        <position position="53"/>
    </location>
</feature>
<dbReference type="GO" id="GO:0032259">
    <property type="term" value="P:methylation"/>
    <property type="evidence" value="ECO:0007669"/>
    <property type="project" value="UniProtKB-KW"/>
</dbReference>
<dbReference type="Proteomes" id="UP000475532">
    <property type="component" value="Unassembled WGS sequence"/>
</dbReference>
<dbReference type="GO" id="GO:0008168">
    <property type="term" value="F:methyltransferase activity"/>
    <property type="evidence" value="ECO:0007669"/>
    <property type="project" value="UniProtKB-KW"/>
</dbReference>
<evidence type="ECO:0000313" key="2">
    <source>
        <dbReference type="Proteomes" id="UP000475532"/>
    </source>
</evidence>
<sequence>MMLLRPPGVYRPQSDTSLLTGALSRTLARAGIPAGARVLELGTGSGAVALAAA</sequence>
<protein>
    <submittedName>
        <fullName evidence="1">Methyltransferase</fullName>
    </submittedName>
</protein>
<accession>A0A6L9QUQ1</accession>
<comment type="caution">
    <text evidence="1">The sequence shown here is derived from an EMBL/GenBank/DDBJ whole genome shotgun (WGS) entry which is preliminary data.</text>
</comment>
<name>A0A6L9QUQ1_9ACTN</name>
<keyword evidence="1" id="KW-0489">Methyltransferase</keyword>
<reference evidence="1 2" key="1">
    <citation type="submission" date="2020-01" db="EMBL/GenBank/DDBJ databases">
        <title>Insect and environment-associated Actinomycetes.</title>
        <authorList>
            <person name="Currrie C."/>
            <person name="Chevrette M."/>
            <person name="Carlson C."/>
            <person name="Stubbendieck R."/>
            <person name="Wendt-Pienkowski E."/>
        </authorList>
    </citation>
    <scope>NUCLEOTIDE SEQUENCE [LARGE SCALE GENOMIC DNA]</scope>
    <source>
        <strain evidence="1 2">SID10258</strain>
    </source>
</reference>
<keyword evidence="1" id="KW-0808">Transferase</keyword>